<keyword evidence="2" id="KW-1185">Reference proteome</keyword>
<gene>
    <name evidence="1" type="ORF">NFI88_14945</name>
</gene>
<dbReference type="PANTHER" id="PTHR30565:SF9">
    <property type="entry name" value="PROTEIN YCIF"/>
    <property type="match status" value="1"/>
</dbReference>
<proteinExistence type="predicted"/>
<dbReference type="SUPFAM" id="SSF47240">
    <property type="entry name" value="Ferritin-like"/>
    <property type="match status" value="1"/>
</dbReference>
<dbReference type="InterPro" id="IPR012347">
    <property type="entry name" value="Ferritin-like"/>
</dbReference>
<dbReference type="CDD" id="cd07909">
    <property type="entry name" value="YciF"/>
    <property type="match status" value="1"/>
</dbReference>
<dbReference type="EMBL" id="JAMZEJ010000009">
    <property type="protein sequence ID" value="MCQ8242133.1"/>
    <property type="molecule type" value="Genomic_DNA"/>
</dbReference>
<evidence type="ECO:0000313" key="2">
    <source>
        <dbReference type="Proteomes" id="UP001524547"/>
    </source>
</evidence>
<organism evidence="1 2">
    <name type="scientific">Rhizosaccharibacter radicis</name>
    <dbReference type="NCBI Taxonomy" id="2782605"/>
    <lineage>
        <taxon>Bacteria</taxon>
        <taxon>Pseudomonadati</taxon>
        <taxon>Pseudomonadota</taxon>
        <taxon>Alphaproteobacteria</taxon>
        <taxon>Acetobacterales</taxon>
        <taxon>Acetobacteraceae</taxon>
        <taxon>Rhizosaccharibacter</taxon>
    </lineage>
</organism>
<comment type="caution">
    <text evidence="1">The sequence shown here is derived from an EMBL/GenBank/DDBJ whole genome shotgun (WGS) entry which is preliminary data.</text>
</comment>
<name>A0ABT1W0L4_9PROT</name>
<evidence type="ECO:0000313" key="1">
    <source>
        <dbReference type="EMBL" id="MCQ8242133.1"/>
    </source>
</evidence>
<dbReference type="Pfam" id="PF05974">
    <property type="entry name" value="DUF892"/>
    <property type="match status" value="1"/>
</dbReference>
<dbReference type="InterPro" id="IPR009078">
    <property type="entry name" value="Ferritin-like_SF"/>
</dbReference>
<dbReference type="Proteomes" id="UP001524547">
    <property type="component" value="Unassembled WGS sequence"/>
</dbReference>
<dbReference type="Gene3D" id="1.20.1260.10">
    <property type="match status" value="1"/>
</dbReference>
<protein>
    <submittedName>
        <fullName evidence="1">Ferritin-like domain-containing protein</fullName>
    </submittedName>
</protein>
<accession>A0ABT1W0L4</accession>
<dbReference type="PANTHER" id="PTHR30565">
    <property type="entry name" value="PROTEIN YCIF"/>
    <property type="match status" value="1"/>
</dbReference>
<dbReference type="RefSeq" id="WP_422920886.1">
    <property type="nucleotide sequence ID" value="NZ_JAMZEJ010000009.1"/>
</dbReference>
<dbReference type="InterPro" id="IPR047114">
    <property type="entry name" value="YciF"/>
</dbReference>
<sequence>MGFFTKPIKTLDDLLLHLLQDIYYAEQQITKALPRMIEKSGDPAVRSAFEAHLRETETQIGRLEQAFRLHGSEAKGATCQAIDGIIKEANEVASDVDDPEVLQVALVGSAQAVEHYEIARYGTIIAIATQLGRTDIADALRPTLDEEKATDRKLSALAEERVNRQAAPVQEPV</sequence>
<dbReference type="InterPro" id="IPR010287">
    <property type="entry name" value="DUF892_YciF-like"/>
</dbReference>
<reference evidence="1 2" key="1">
    <citation type="submission" date="2022-06" db="EMBL/GenBank/DDBJ databases">
        <title>Rhizosaccharibacter gen. nov. sp. nov. KSS12, endophytic bacteria isolated from sugarcane.</title>
        <authorList>
            <person name="Pitiwittayakul N."/>
        </authorList>
    </citation>
    <scope>NUCLEOTIDE SEQUENCE [LARGE SCALE GENOMIC DNA]</scope>
    <source>
        <strain evidence="1 2">KSS12</strain>
    </source>
</reference>